<proteinExistence type="inferred from homology"/>
<dbReference type="SUPFAM" id="SSF53850">
    <property type="entry name" value="Periplasmic binding protein-like II"/>
    <property type="match status" value="1"/>
</dbReference>
<reference evidence="7" key="1">
    <citation type="submission" date="2015-01" db="EMBL/GenBank/DDBJ databases">
        <authorList>
            <person name="Paterson Steve"/>
        </authorList>
    </citation>
    <scope>NUCLEOTIDE SEQUENCE [LARGE SCALE GENOMIC DNA]</scope>
    <source>
        <strain evidence="7">OBR1</strain>
    </source>
</reference>
<evidence type="ECO:0000256" key="1">
    <source>
        <dbReference type="ARBA" id="ARBA00009437"/>
    </source>
</evidence>
<evidence type="ECO:0000313" key="6">
    <source>
        <dbReference type="EMBL" id="CPR15271.1"/>
    </source>
</evidence>
<dbReference type="Proteomes" id="UP000044377">
    <property type="component" value="Unassembled WGS sequence"/>
</dbReference>
<feature type="domain" description="HTH lysR-type" evidence="5">
    <location>
        <begin position="1"/>
        <end position="59"/>
    </location>
</feature>
<keyword evidence="2" id="KW-0805">Transcription regulation</keyword>
<gene>
    <name evidence="6" type="ORF">BN1221_01416</name>
</gene>
<sequence length="300" mass="33385">MDRLTSMAVFIKAVDCGSFAAAGNALNLSPQMVGKHVLALETQVGSTLLHRTTRRQSLTEAGRLYYQSCKRVLQEAEDADRLMASIHAEPAGLLRVNAPVTFGACSLMPAVTRYMRQYPQVQVELTLSDQFVDLLEDGYEAVLRIGRLDDSSLIARELMPYRCVACASPAYLAERGMPLKPADLLEHECLGFTYWANKPTGNWVFAKEGKTEHVHINSRLQINDSKAMLSAALEGFGIVLGAQVLLNEALARGDLVRILPDYETPSRPMHLLFHGDRHLSSRLRTFVDFIMREFSPHPQA</sequence>
<evidence type="ECO:0000313" key="7">
    <source>
        <dbReference type="Proteomes" id="UP000044377"/>
    </source>
</evidence>
<dbReference type="AlphaFoldDB" id="A0A0G4JSW2"/>
<dbReference type="CDD" id="cd08477">
    <property type="entry name" value="PBP2_CrgA_like_8"/>
    <property type="match status" value="1"/>
</dbReference>
<dbReference type="PANTHER" id="PTHR30537:SF5">
    <property type="entry name" value="HTH-TYPE TRANSCRIPTIONAL ACTIVATOR TTDR-RELATED"/>
    <property type="match status" value="1"/>
</dbReference>
<dbReference type="InterPro" id="IPR058163">
    <property type="entry name" value="LysR-type_TF_proteobact-type"/>
</dbReference>
<dbReference type="FunFam" id="1.10.10.10:FF:000001">
    <property type="entry name" value="LysR family transcriptional regulator"/>
    <property type="match status" value="1"/>
</dbReference>
<dbReference type="GO" id="GO:0003700">
    <property type="term" value="F:DNA-binding transcription factor activity"/>
    <property type="evidence" value="ECO:0007669"/>
    <property type="project" value="InterPro"/>
</dbReference>
<dbReference type="PANTHER" id="PTHR30537">
    <property type="entry name" value="HTH-TYPE TRANSCRIPTIONAL REGULATOR"/>
    <property type="match status" value="1"/>
</dbReference>
<evidence type="ECO:0000259" key="5">
    <source>
        <dbReference type="PROSITE" id="PS50931"/>
    </source>
</evidence>
<accession>A0A0G4JSW2</accession>
<dbReference type="EMBL" id="CGIG01000001">
    <property type="protein sequence ID" value="CPR15271.1"/>
    <property type="molecule type" value="Genomic_DNA"/>
</dbReference>
<dbReference type="GO" id="GO:0043565">
    <property type="term" value="F:sequence-specific DNA binding"/>
    <property type="evidence" value="ECO:0007669"/>
    <property type="project" value="TreeGrafter"/>
</dbReference>
<evidence type="ECO:0000256" key="4">
    <source>
        <dbReference type="ARBA" id="ARBA00023163"/>
    </source>
</evidence>
<dbReference type="InterPro" id="IPR036388">
    <property type="entry name" value="WH-like_DNA-bd_sf"/>
</dbReference>
<comment type="similarity">
    <text evidence="1">Belongs to the LysR transcriptional regulatory family.</text>
</comment>
<dbReference type="OrthoDB" id="9815676at2"/>
<dbReference type="RefSeq" id="WP_048636711.1">
    <property type="nucleotide sequence ID" value="NZ_CGIG01000001.1"/>
</dbReference>
<protein>
    <submittedName>
        <fullName evidence="6">Transcriptional regulator, LysR family</fullName>
    </submittedName>
</protein>
<dbReference type="STRING" id="1109412.BN1221_01416"/>
<name>A0A0G4JSW2_9GAMM</name>
<dbReference type="PROSITE" id="PS50931">
    <property type="entry name" value="HTH_LYSR"/>
    <property type="match status" value="1"/>
</dbReference>
<dbReference type="Gene3D" id="1.10.10.10">
    <property type="entry name" value="Winged helix-like DNA-binding domain superfamily/Winged helix DNA-binding domain"/>
    <property type="match status" value="1"/>
</dbReference>
<dbReference type="GO" id="GO:0006351">
    <property type="term" value="P:DNA-templated transcription"/>
    <property type="evidence" value="ECO:0007669"/>
    <property type="project" value="TreeGrafter"/>
</dbReference>
<dbReference type="SUPFAM" id="SSF46785">
    <property type="entry name" value="Winged helix' DNA-binding domain"/>
    <property type="match status" value="1"/>
</dbReference>
<dbReference type="Pfam" id="PF00126">
    <property type="entry name" value="HTH_1"/>
    <property type="match status" value="1"/>
</dbReference>
<dbReference type="InterPro" id="IPR000847">
    <property type="entry name" value="LysR_HTH_N"/>
</dbReference>
<evidence type="ECO:0000256" key="2">
    <source>
        <dbReference type="ARBA" id="ARBA00023015"/>
    </source>
</evidence>
<dbReference type="FunFam" id="3.40.190.290:FF:000001">
    <property type="entry name" value="Transcriptional regulator, LysR family"/>
    <property type="match status" value="1"/>
</dbReference>
<dbReference type="InterPro" id="IPR036390">
    <property type="entry name" value="WH_DNA-bd_sf"/>
</dbReference>
<dbReference type="Pfam" id="PF03466">
    <property type="entry name" value="LysR_substrate"/>
    <property type="match status" value="1"/>
</dbReference>
<evidence type="ECO:0000256" key="3">
    <source>
        <dbReference type="ARBA" id="ARBA00023125"/>
    </source>
</evidence>
<keyword evidence="3" id="KW-0238">DNA-binding</keyword>
<dbReference type="Gene3D" id="3.40.190.290">
    <property type="match status" value="1"/>
</dbReference>
<dbReference type="InterPro" id="IPR005119">
    <property type="entry name" value="LysR_subst-bd"/>
</dbReference>
<keyword evidence="7" id="KW-1185">Reference proteome</keyword>
<organism evidence="6 7">
    <name type="scientific">Brenneria goodwinii</name>
    <dbReference type="NCBI Taxonomy" id="1109412"/>
    <lineage>
        <taxon>Bacteria</taxon>
        <taxon>Pseudomonadati</taxon>
        <taxon>Pseudomonadota</taxon>
        <taxon>Gammaproteobacteria</taxon>
        <taxon>Enterobacterales</taxon>
        <taxon>Pectobacteriaceae</taxon>
        <taxon>Brenneria</taxon>
    </lineage>
</organism>
<keyword evidence="4" id="KW-0804">Transcription</keyword>